<dbReference type="InterPro" id="IPR003594">
    <property type="entry name" value="HATPase_dom"/>
</dbReference>
<dbReference type="Proteomes" id="UP000191554">
    <property type="component" value="Unassembled WGS sequence"/>
</dbReference>
<dbReference type="STRING" id="48256.CLHUN_37130"/>
<keyword evidence="1" id="KW-0597">Phosphoprotein</keyword>
<evidence type="ECO:0000313" key="7">
    <source>
        <dbReference type="EMBL" id="OPX42416.1"/>
    </source>
</evidence>
<name>A0A1V4SFX8_RUMHU</name>
<dbReference type="InterPro" id="IPR005467">
    <property type="entry name" value="His_kinase_dom"/>
</dbReference>
<feature type="transmembrane region" description="Helical" evidence="5">
    <location>
        <begin position="6"/>
        <end position="26"/>
    </location>
</feature>
<dbReference type="GO" id="GO:0042802">
    <property type="term" value="F:identical protein binding"/>
    <property type="evidence" value="ECO:0007669"/>
    <property type="project" value="TreeGrafter"/>
</dbReference>
<dbReference type="GO" id="GO:0000155">
    <property type="term" value="F:phosphorelay sensor kinase activity"/>
    <property type="evidence" value="ECO:0007669"/>
    <property type="project" value="InterPro"/>
</dbReference>
<sequence>MAVLYTASEIIFTAIEGLIVIITFSLISNHTDYLVKNFFRTLLFTVVYTSYSYLIPLFIPLGVHSVLIFFITVLIINYLFKERLMLSFIRILPIFIAMSIIEVLISLAGMLIYNIPIETLLQNDLYVFICSIIAKTVEIAILFLLKKSPINSTWLNDDSIFHSRYKQILIGIATILFFITCANVFFTNNPQLMYNFNIFSYVIYIILMLAMISAFREGSKLELLQYANEMQKENIQQLIDFNEMVAKERHEYKNHLNTIYGLCTLNKLDTNERIKQYINNYANNSSTKNIFIDSGNDFVDAIINVKYNSAIRKGIELRVDFGEPLLVANIREDVAVTIISNIIENAFEAMSSFERENKYVLLKTYIHGDKYFIPISNNGPAILESEKTRIFNAGYSTKDNPSKTRGFGLSIVKNEVARCNGDIRITSIEEITEFLISFEAKPSQAEVV</sequence>
<evidence type="ECO:0000256" key="3">
    <source>
        <dbReference type="ARBA" id="ARBA00022777"/>
    </source>
</evidence>
<feature type="transmembrane region" description="Helical" evidence="5">
    <location>
        <begin position="198"/>
        <end position="215"/>
    </location>
</feature>
<dbReference type="InterPro" id="IPR036890">
    <property type="entry name" value="HATPase_C_sf"/>
</dbReference>
<feature type="transmembrane region" description="Helical" evidence="5">
    <location>
        <begin position="165"/>
        <end position="186"/>
    </location>
</feature>
<evidence type="ECO:0000256" key="4">
    <source>
        <dbReference type="ARBA" id="ARBA00023012"/>
    </source>
</evidence>
<keyword evidence="8" id="KW-1185">Reference proteome</keyword>
<dbReference type="Gene3D" id="1.10.287.130">
    <property type="match status" value="1"/>
</dbReference>
<reference evidence="7 8" key="1">
    <citation type="submission" date="2017-03" db="EMBL/GenBank/DDBJ databases">
        <title>Genome sequence of Clostridium hungatei DSM 14427.</title>
        <authorList>
            <person name="Poehlein A."/>
            <person name="Daniel R."/>
        </authorList>
    </citation>
    <scope>NUCLEOTIDE SEQUENCE [LARGE SCALE GENOMIC DNA]</scope>
    <source>
        <strain evidence="7 8">DSM 14427</strain>
    </source>
</reference>
<organism evidence="7 8">
    <name type="scientific">Ruminiclostridium hungatei</name>
    <name type="common">Clostridium hungatei</name>
    <dbReference type="NCBI Taxonomy" id="48256"/>
    <lineage>
        <taxon>Bacteria</taxon>
        <taxon>Bacillati</taxon>
        <taxon>Bacillota</taxon>
        <taxon>Clostridia</taxon>
        <taxon>Eubacteriales</taxon>
        <taxon>Oscillospiraceae</taxon>
        <taxon>Ruminiclostridium</taxon>
    </lineage>
</organism>
<dbReference type="InterPro" id="IPR016120">
    <property type="entry name" value="Sig_transdc_His_kin_SpoOB"/>
</dbReference>
<proteinExistence type="predicted"/>
<dbReference type="Gene3D" id="3.30.565.10">
    <property type="entry name" value="Histidine kinase-like ATPase, C-terminal domain"/>
    <property type="match status" value="1"/>
</dbReference>
<dbReference type="SUPFAM" id="SSF55890">
    <property type="entry name" value="Sporulation response regulatory protein Spo0B"/>
    <property type="match status" value="1"/>
</dbReference>
<feature type="transmembrane region" description="Helical" evidence="5">
    <location>
        <begin position="125"/>
        <end position="145"/>
    </location>
</feature>
<dbReference type="EMBL" id="MZGX01000029">
    <property type="protein sequence ID" value="OPX42416.1"/>
    <property type="molecule type" value="Genomic_DNA"/>
</dbReference>
<dbReference type="PROSITE" id="PS50109">
    <property type="entry name" value="HIS_KIN"/>
    <property type="match status" value="1"/>
</dbReference>
<gene>
    <name evidence="7" type="primary">citS_2</name>
    <name evidence="7" type="ORF">CLHUN_37130</name>
</gene>
<dbReference type="SUPFAM" id="SSF55874">
    <property type="entry name" value="ATPase domain of HSP90 chaperone/DNA topoisomerase II/histidine kinase"/>
    <property type="match status" value="1"/>
</dbReference>
<evidence type="ECO:0000313" key="8">
    <source>
        <dbReference type="Proteomes" id="UP000191554"/>
    </source>
</evidence>
<keyword evidence="3" id="KW-0418">Kinase</keyword>
<accession>A0A1V4SFX8</accession>
<protein>
    <submittedName>
        <fullName evidence="7">Sensor protein CitS</fullName>
        <ecNumber evidence="7">2.7.13.3</ecNumber>
    </submittedName>
</protein>
<dbReference type="Pfam" id="PF02518">
    <property type="entry name" value="HATPase_c"/>
    <property type="match status" value="1"/>
</dbReference>
<dbReference type="SMART" id="SM00387">
    <property type="entry name" value="HATPase_c"/>
    <property type="match status" value="1"/>
</dbReference>
<evidence type="ECO:0000256" key="5">
    <source>
        <dbReference type="SAM" id="Phobius"/>
    </source>
</evidence>
<dbReference type="AlphaFoldDB" id="A0A1V4SFX8"/>
<comment type="caution">
    <text evidence="7">The sequence shown here is derived from an EMBL/GenBank/DDBJ whole genome shotgun (WGS) entry which is preliminary data.</text>
</comment>
<dbReference type="PANTHER" id="PTHR40448">
    <property type="entry name" value="TWO-COMPONENT SENSOR HISTIDINE KINASE"/>
    <property type="match status" value="1"/>
</dbReference>
<keyword evidence="4" id="KW-0902">Two-component regulatory system</keyword>
<dbReference type="EC" id="2.7.13.3" evidence="7"/>
<evidence type="ECO:0000259" key="6">
    <source>
        <dbReference type="PROSITE" id="PS50109"/>
    </source>
</evidence>
<feature type="transmembrane region" description="Helical" evidence="5">
    <location>
        <begin position="38"/>
        <end position="55"/>
    </location>
</feature>
<keyword evidence="5" id="KW-0472">Membrane</keyword>
<evidence type="ECO:0000256" key="1">
    <source>
        <dbReference type="ARBA" id="ARBA00022553"/>
    </source>
</evidence>
<feature type="transmembrane region" description="Helical" evidence="5">
    <location>
        <begin position="92"/>
        <end position="113"/>
    </location>
</feature>
<dbReference type="PANTHER" id="PTHR40448:SF1">
    <property type="entry name" value="TWO-COMPONENT SENSOR HISTIDINE KINASE"/>
    <property type="match status" value="1"/>
</dbReference>
<keyword evidence="2 7" id="KW-0808">Transferase</keyword>
<evidence type="ECO:0000256" key="2">
    <source>
        <dbReference type="ARBA" id="ARBA00022679"/>
    </source>
</evidence>
<keyword evidence="5" id="KW-0812">Transmembrane</keyword>
<keyword evidence="5" id="KW-1133">Transmembrane helix</keyword>
<feature type="domain" description="Histidine kinase" evidence="6">
    <location>
        <begin position="296"/>
        <end position="442"/>
    </location>
</feature>